<feature type="compositionally biased region" description="Basic and acidic residues" evidence="1">
    <location>
        <begin position="48"/>
        <end position="102"/>
    </location>
</feature>
<protein>
    <submittedName>
        <fullName evidence="2">Uncharacterized protein</fullName>
    </submittedName>
</protein>
<feature type="region of interest" description="Disordered" evidence="1">
    <location>
        <begin position="48"/>
        <end position="116"/>
    </location>
</feature>
<evidence type="ECO:0000256" key="1">
    <source>
        <dbReference type="SAM" id="MobiDB-lite"/>
    </source>
</evidence>
<gene>
    <name evidence="2" type="ORF">GCM10015535_15680</name>
</gene>
<organism evidence="2 3">
    <name type="scientific">Streptomyces gelaticus</name>
    <dbReference type="NCBI Taxonomy" id="285446"/>
    <lineage>
        <taxon>Bacteria</taxon>
        <taxon>Bacillati</taxon>
        <taxon>Actinomycetota</taxon>
        <taxon>Actinomycetes</taxon>
        <taxon>Kitasatosporales</taxon>
        <taxon>Streptomycetaceae</taxon>
        <taxon>Streptomyces</taxon>
    </lineage>
</organism>
<name>A0ABQ2VWL9_9ACTN</name>
<reference evidence="3" key="1">
    <citation type="journal article" date="2019" name="Int. J. Syst. Evol. Microbiol.">
        <title>The Global Catalogue of Microorganisms (GCM) 10K type strain sequencing project: providing services to taxonomists for standard genome sequencing and annotation.</title>
        <authorList>
            <consortium name="The Broad Institute Genomics Platform"/>
            <consortium name="The Broad Institute Genome Sequencing Center for Infectious Disease"/>
            <person name="Wu L."/>
            <person name="Ma J."/>
        </authorList>
    </citation>
    <scope>NUCLEOTIDE SEQUENCE [LARGE SCALE GENOMIC DNA]</scope>
    <source>
        <strain evidence="3">JCM 4376</strain>
    </source>
</reference>
<dbReference type="Proteomes" id="UP000660675">
    <property type="component" value="Unassembled WGS sequence"/>
</dbReference>
<comment type="caution">
    <text evidence="2">The sequence shown here is derived from an EMBL/GenBank/DDBJ whole genome shotgun (WGS) entry which is preliminary data.</text>
</comment>
<evidence type="ECO:0000313" key="3">
    <source>
        <dbReference type="Proteomes" id="UP000660675"/>
    </source>
</evidence>
<evidence type="ECO:0000313" key="2">
    <source>
        <dbReference type="EMBL" id="GGV79317.1"/>
    </source>
</evidence>
<dbReference type="EMBL" id="BMTF01000004">
    <property type="protein sequence ID" value="GGV79317.1"/>
    <property type="molecule type" value="Genomic_DNA"/>
</dbReference>
<accession>A0ABQ2VWL9</accession>
<keyword evidence="3" id="KW-1185">Reference proteome</keyword>
<proteinExistence type="predicted"/>
<sequence>MLTTDSFRHPAAQRAAPGPYDVPDFQEVPQGARVVIECVRKATSGWARDIRRDGTAAARSDGKHGRVRDGVRAPGRDEARSVPVPEHDEARSAPVPERDEARSAPVPHRAPAGVAS</sequence>
<feature type="region of interest" description="Disordered" evidence="1">
    <location>
        <begin position="1"/>
        <end position="24"/>
    </location>
</feature>